<dbReference type="Proteomes" id="UP000281192">
    <property type="component" value="Chromosome"/>
</dbReference>
<organism evidence="2 3">
    <name type="scientific">Caulobacter flavus</name>
    <dbReference type="NCBI Taxonomy" id="1679497"/>
    <lineage>
        <taxon>Bacteria</taxon>
        <taxon>Pseudomonadati</taxon>
        <taxon>Pseudomonadota</taxon>
        <taxon>Alphaproteobacteria</taxon>
        <taxon>Caulobacterales</taxon>
        <taxon>Caulobacteraceae</taxon>
        <taxon>Caulobacter</taxon>
    </lineage>
</organism>
<gene>
    <name evidence="1" type="ORF">C1707_13050</name>
    <name evidence="2" type="ORF">CFHF_07580</name>
</gene>
<evidence type="ECO:0008006" key="5">
    <source>
        <dbReference type="Google" id="ProtNLM"/>
    </source>
</evidence>
<proteinExistence type="predicted"/>
<dbReference type="KEGG" id="cfh:C1707_13050"/>
<evidence type="ECO:0000313" key="4">
    <source>
        <dbReference type="Proteomes" id="UP000281192"/>
    </source>
</evidence>
<dbReference type="Proteomes" id="UP000234483">
    <property type="component" value="Unassembled WGS sequence"/>
</dbReference>
<evidence type="ECO:0000313" key="3">
    <source>
        <dbReference type="Proteomes" id="UP000234483"/>
    </source>
</evidence>
<keyword evidence="4" id="KW-1185">Reference proteome</keyword>
<sequence length="73" mass="7269">MQAFSISAAGMGAATGRLAASAQRVGSDAGLSAKTDLAAERVEQVSARTDFSANAAVLRTADAMTGVLLDLLA</sequence>
<dbReference type="OrthoDB" id="7210951at2"/>
<reference evidence="1 4" key="2">
    <citation type="submission" date="2018-01" db="EMBL/GenBank/DDBJ databases">
        <title>Complete genome sequence of Caulobacter flavus RHGG3.</title>
        <authorList>
            <person name="Yang E."/>
        </authorList>
    </citation>
    <scope>NUCLEOTIDE SEQUENCE [LARGE SCALE GENOMIC DNA]</scope>
    <source>
        <strain evidence="1 4">RHGG3</strain>
    </source>
</reference>
<evidence type="ECO:0000313" key="1">
    <source>
        <dbReference type="EMBL" id="AYV47113.1"/>
    </source>
</evidence>
<accession>A0A2N5CW26</accession>
<dbReference type="EMBL" id="CP026100">
    <property type="protein sequence ID" value="AYV47113.1"/>
    <property type="molecule type" value="Genomic_DNA"/>
</dbReference>
<protein>
    <recommendedName>
        <fullName evidence="5">Flagellar basal-body/hook protein C-terminal domain-containing protein</fullName>
    </recommendedName>
</protein>
<evidence type="ECO:0000313" key="2">
    <source>
        <dbReference type="EMBL" id="PLR18017.1"/>
    </source>
</evidence>
<dbReference type="AlphaFoldDB" id="A0A2N5CW26"/>
<dbReference type="RefSeq" id="WP_101712414.1">
    <property type="nucleotide sequence ID" value="NZ_CP026100.1"/>
</dbReference>
<reference evidence="2 3" key="1">
    <citation type="submission" date="2017-12" db="EMBL/GenBank/DDBJ databases">
        <title>The genome sequence of Caulobacter flavus CGMCC1 15093.</title>
        <authorList>
            <person name="Gao J."/>
            <person name="Mao X."/>
            <person name="Sun J."/>
        </authorList>
    </citation>
    <scope>NUCLEOTIDE SEQUENCE [LARGE SCALE GENOMIC DNA]</scope>
    <source>
        <strain evidence="2 3">CGMCC1 15093</strain>
    </source>
</reference>
<dbReference type="EMBL" id="PJRQ01000013">
    <property type="protein sequence ID" value="PLR18017.1"/>
    <property type="molecule type" value="Genomic_DNA"/>
</dbReference>
<name>A0A2N5CW26_9CAUL</name>